<name>A0A098AZU8_DESHA</name>
<evidence type="ECO:0000313" key="1">
    <source>
        <dbReference type="EMBL" id="CDX02103.1"/>
    </source>
</evidence>
<organism evidence="1">
    <name type="scientific">Desulfitobacterium hafniense</name>
    <name type="common">Desulfitobacterium frappieri</name>
    <dbReference type="NCBI Taxonomy" id="49338"/>
    <lineage>
        <taxon>Bacteria</taxon>
        <taxon>Bacillati</taxon>
        <taxon>Bacillota</taxon>
        <taxon>Clostridia</taxon>
        <taxon>Eubacteriales</taxon>
        <taxon>Desulfitobacteriaceae</taxon>
        <taxon>Desulfitobacterium</taxon>
    </lineage>
</organism>
<dbReference type="PATRIC" id="fig|49338.4.peg.2389"/>
<sequence length="36" mass="3843">MGVLKVSSYGIGVNSSNAFLFMQIEATCYNSGINQV</sequence>
<gene>
    <name evidence="1" type="ORF">DPCES_2216</name>
</gene>
<reference evidence="1" key="1">
    <citation type="submission" date="2014-07" db="EMBL/GenBank/DDBJ databases">
        <authorList>
            <person name="Hornung V.Bastian."/>
        </authorList>
    </citation>
    <scope>NUCLEOTIDE SEQUENCE</scope>
    <source>
        <strain evidence="1">PCE-S</strain>
    </source>
</reference>
<dbReference type="EMBL" id="LK996017">
    <property type="protein sequence ID" value="CDX02103.1"/>
    <property type="molecule type" value="Genomic_DNA"/>
</dbReference>
<accession>A0A098AZU8</accession>
<proteinExistence type="predicted"/>
<protein>
    <submittedName>
        <fullName evidence="1">Uncharacterized protein</fullName>
    </submittedName>
</protein>
<dbReference type="AlphaFoldDB" id="A0A098AZU8"/>